<dbReference type="EMBL" id="MU006307">
    <property type="protein sequence ID" value="KAF2850403.1"/>
    <property type="molecule type" value="Genomic_DNA"/>
</dbReference>
<organism evidence="1 2">
    <name type="scientific">Plenodomus tracheiphilus IPT5</name>
    <dbReference type="NCBI Taxonomy" id="1408161"/>
    <lineage>
        <taxon>Eukaryota</taxon>
        <taxon>Fungi</taxon>
        <taxon>Dikarya</taxon>
        <taxon>Ascomycota</taxon>
        <taxon>Pezizomycotina</taxon>
        <taxon>Dothideomycetes</taxon>
        <taxon>Pleosporomycetidae</taxon>
        <taxon>Pleosporales</taxon>
        <taxon>Pleosporineae</taxon>
        <taxon>Leptosphaeriaceae</taxon>
        <taxon>Plenodomus</taxon>
    </lineage>
</organism>
<proteinExistence type="predicted"/>
<sequence length="204" mass="23615">MTQLKKKAKLEFRDRNMAGGFDRNEKTRIIVVTFKPVGGTKRAHLRYYDNCNTARLTALDMDTMPKEIHEEFNKLGLTALPRNFTATAFPTAHQVQAKPPSFTAKKQSFPYVKAAVRNRIRKKFANLNKEMLDDDWSLLVATESQRRVKKHVPLLKMLVDTRKWAERVGKSPWKYSGYFLCKVLPCSDDETKTEEEEEDDDNGK</sequence>
<reference evidence="1" key="1">
    <citation type="submission" date="2020-01" db="EMBL/GenBank/DDBJ databases">
        <authorList>
            <consortium name="DOE Joint Genome Institute"/>
            <person name="Haridas S."/>
            <person name="Albert R."/>
            <person name="Binder M."/>
            <person name="Bloem J."/>
            <person name="Labutti K."/>
            <person name="Salamov A."/>
            <person name="Andreopoulos B."/>
            <person name="Baker S.E."/>
            <person name="Barry K."/>
            <person name="Bills G."/>
            <person name="Bluhm B.H."/>
            <person name="Cannon C."/>
            <person name="Castanera R."/>
            <person name="Culley D.E."/>
            <person name="Daum C."/>
            <person name="Ezra D."/>
            <person name="Gonzalez J.B."/>
            <person name="Henrissat B."/>
            <person name="Kuo A."/>
            <person name="Liang C."/>
            <person name="Lipzen A."/>
            <person name="Lutzoni F."/>
            <person name="Magnuson J."/>
            <person name="Mondo S."/>
            <person name="Nolan M."/>
            <person name="Ohm R."/>
            <person name="Pangilinan J."/>
            <person name="Park H.-J."/>
            <person name="Ramirez L."/>
            <person name="Alfaro M."/>
            <person name="Sun H."/>
            <person name="Tritt A."/>
            <person name="Yoshinaga Y."/>
            <person name="Zwiers L.-H."/>
            <person name="Turgeon B.G."/>
            <person name="Goodwin S.B."/>
            <person name="Spatafora J.W."/>
            <person name="Crous P.W."/>
            <person name="Grigoriev I.V."/>
        </authorList>
    </citation>
    <scope>NUCLEOTIDE SEQUENCE</scope>
    <source>
        <strain evidence="1">IPT5</strain>
    </source>
</reference>
<dbReference type="AlphaFoldDB" id="A0A6A7B4Z0"/>
<name>A0A6A7B4Z0_9PLEO</name>
<dbReference type="Proteomes" id="UP000799423">
    <property type="component" value="Unassembled WGS sequence"/>
</dbReference>
<gene>
    <name evidence="1" type="ORF">T440DRAFT_479457</name>
</gene>
<protein>
    <submittedName>
        <fullName evidence="1">Uncharacterized protein</fullName>
    </submittedName>
</protein>
<evidence type="ECO:0000313" key="2">
    <source>
        <dbReference type="Proteomes" id="UP000799423"/>
    </source>
</evidence>
<keyword evidence="2" id="KW-1185">Reference proteome</keyword>
<evidence type="ECO:0000313" key="1">
    <source>
        <dbReference type="EMBL" id="KAF2850403.1"/>
    </source>
</evidence>
<accession>A0A6A7B4Z0</accession>